<dbReference type="PANTHER" id="PTHR31793">
    <property type="entry name" value="4-HYDROXYBENZOYL-COA THIOESTERASE FAMILY MEMBER"/>
    <property type="match status" value="1"/>
</dbReference>
<evidence type="ECO:0000256" key="2">
    <source>
        <dbReference type="ARBA" id="ARBA00022801"/>
    </source>
</evidence>
<dbReference type="SUPFAM" id="SSF54637">
    <property type="entry name" value="Thioesterase/thiol ester dehydrase-isomerase"/>
    <property type="match status" value="1"/>
</dbReference>
<name>A0A0C2YVD7_PARME</name>
<dbReference type="Pfam" id="PF13279">
    <property type="entry name" value="4HBT_2"/>
    <property type="match status" value="1"/>
</dbReference>
<dbReference type="InterPro" id="IPR029069">
    <property type="entry name" value="HotDog_dom_sf"/>
</dbReference>
<dbReference type="OrthoDB" id="9799036at2"/>
<dbReference type="Gene3D" id="3.10.129.10">
    <property type="entry name" value="Hotdog Thioesterase"/>
    <property type="match status" value="1"/>
</dbReference>
<dbReference type="CDD" id="cd00586">
    <property type="entry name" value="4HBT"/>
    <property type="match status" value="1"/>
</dbReference>
<dbReference type="EMBL" id="JXSL01000027">
    <property type="protein sequence ID" value="KIL98655.1"/>
    <property type="molecule type" value="Genomic_DNA"/>
</dbReference>
<gene>
    <name evidence="3" type="ORF">CCC_02105</name>
</gene>
<dbReference type="PANTHER" id="PTHR31793:SF27">
    <property type="entry name" value="NOVEL THIOESTERASE SUPERFAMILY DOMAIN AND SAPOSIN A-TYPE DOMAIN CONTAINING PROTEIN (0610012H03RIK)"/>
    <property type="match status" value="1"/>
</dbReference>
<comment type="caution">
    <text evidence="3">The sequence shown here is derived from an EMBL/GenBank/DDBJ whole genome shotgun (WGS) entry which is preliminary data.</text>
</comment>
<dbReference type="InterPro" id="IPR050563">
    <property type="entry name" value="4-hydroxybenzoyl-CoA_TE"/>
</dbReference>
<proteinExistence type="inferred from homology"/>
<dbReference type="RefSeq" id="WP_009868760.1">
    <property type="nucleotide sequence ID" value="NZ_JXSL01000027.1"/>
</dbReference>
<evidence type="ECO:0000313" key="4">
    <source>
        <dbReference type="Proteomes" id="UP000031971"/>
    </source>
</evidence>
<dbReference type="AlphaFoldDB" id="A0A0C2YVD7"/>
<dbReference type="Proteomes" id="UP000031971">
    <property type="component" value="Unassembled WGS sequence"/>
</dbReference>
<dbReference type="STRING" id="272627.CCC_02105"/>
<sequence>MSHKKEPSRQAHYPFRLEIQTRWSDNDMFGHLNNVVYQRFFEHIVVKFLTGPCDLDLMSAPVITFAAESSCRFLKPLSYPTPVVAGICIDHLGRTSARYGLALFEAGCDEAAAEGHWIHVFVDRASQRPVPIPDAVRAVLEAHRRIS</sequence>
<protein>
    <submittedName>
        <fullName evidence="3">Putative 4-hydroxybenzoyl-CoA thioesterase</fullName>
    </submittedName>
</protein>
<accession>A0A0C2YVD7</accession>
<keyword evidence="2" id="KW-0378">Hydrolase</keyword>
<evidence type="ECO:0000313" key="3">
    <source>
        <dbReference type="EMBL" id="KIL98655.1"/>
    </source>
</evidence>
<dbReference type="GO" id="GO:0047617">
    <property type="term" value="F:fatty acyl-CoA hydrolase activity"/>
    <property type="evidence" value="ECO:0007669"/>
    <property type="project" value="TreeGrafter"/>
</dbReference>
<comment type="similarity">
    <text evidence="1">Belongs to the 4-hydroxybenzoyl-CoA thioesterase family.</text>
</comment>
<evidence type="ECO:0000256" key="1">
    <source>
        <dbReference type="ARBA" id="ARBA00005953"/>
    </source>
</evidence>
<reference evidence="3 4" key="1">
    <citation type="submission" date="2015-01" db="EMBL/GenBank/DDBJ databases">
        <title>Genome Sequence of Magnetospirillum magnetotacticum Strain MS-1.</title>
        <authorList>
            <person name="Marinov G.K."/>
            <person name="Smalley M.D."/>
            <person name="DeSalvo G."/>
        </authorList>
    </citation>
    <scope>NUCLEOTIDE SEQUENCE [LARGE SCALE GENOMIC DNA]</scope>
    <source>
        <strain evidence="3 4">MS-1</strain>
    </source>
</reference>
<keyword evidence="4" id="KW-1185">Reference proteome</keyword>
<organism evidence="3 4">
    <name type="scientific">Paramagnetospirillum magnetotacticum MS-1</name>
    <dbReference type="NCBI Taxonomy" id="272627"/>
    <lineage>
        <taxon>Bacteria</taxon>
        <taxon>Pseudomonadati</taxon>
        <taxon>Pseudomonadota</taxon>
        <taxon>Alphaproteobacteria</taxon>
        <taxon>Rhodospirillales</taxon>
        <taxon>Magnetospirillaceae</taxon>
        <taxon>Paramagnetospirillum</taxon>
    </lineage>
</organism>